<dbReference type="InterPro" id="IPR049672">
    <property type="entry name" value="Xrt_dep_XDP1"/>
</dbReference>
<accession>A0A4S4AG50</accession>
<feature type="chain" id="PRO_5020767689" evidence="1">
    <location>
        <begin position="27"/>
        <end position="284"/>
    </location>
</feature>
<name>A0A4S4AG50_9RHOO</name>
<evidence type="ECO:0000259" key="2">
    <source>
        <dbReference type="Pfam" id="PF07589"/>
    </source>
</evidence>
<dbReference type="AlphaFoldDB" id="A0A4S4AG50"/>
<comment type="caution">
    <text evidence="3">The sequence shown here is derived from an EMBL/GenBank/DDBJ whole genome shotgun (WGS) entry which is preliminary data.</text>
</comment>
<protein>
    <submittedName>
        <fullName evidence="3">PEP-CTERM sorting domain-containing protein</fullName>
    </submittedName>
</protein>
<dbReference type="NCBIfam" id="NF041927">
    <property type="entry name" value="Xrt_dep_XDP1"/>
    <property type="match status" value="1"/>
</dbReference>
<evidence type="ECO:0000313" key="3">
    <source>
        <dbReference type="EMBL" id="THF58121.1"/>
    </source>
</evidence>
<dbReference type="EMBL" id="SSOD01000016">
    <property type="protein sequence ID" value="THF58121.1"/>
    <property type="molecule type" value="Genomic_DNA"/>
</dbReference>
<dbReference type="NCBIfam" id="TIGR02595">
    <property type="entry name" value="PEP_CTERM"/>
    <property type="match status" value="1"/>
</dbReference>
<dbReference type="Pfam" id="PF07589">
    <property type="entry name" value="PEP-CTERM"/>
    <property type="match status" value="1"/>
</dbReference>
<dbReference type="OrthoDB" id="8544832at2"/>
<feature type="signal peptide" evidence="1">
    <location>
        <begin position="1"/>
        <end position="26"/>
    </location>
</feature>
<keyword evidence="4" id="KW-1185">Reference proteome</keyword>
<gene>
    <name evidence="3" type="ORF">E6O51_17430</name>
</gene>
<dbReference type="InterPro" id="IPR013424">
    <property type="entry name" value="Ice-binding_C"/>
</dbReference>
<organism evidence="3 4">
    <name type="scientific">Pseudothauera rhizosphaerae</name>
    <dbReference type="NCBI Taxonomy" id="2565932"/>
    <lineage>
        <taxon>Bacteria</taxon>
        <taxon>Pseudomonadati</taxon>
        <taxon>Pseudomonadota</taxon>
        <taxon>Betaproteobacteria</taxon>
        <taxon>Rhodocyclales</taxon>
        <taxon>Zoogloeaceae</taxon>
        <taxon>Pseudothauera</taxon>
    </lineage>
</organism>
<proteinExistence type="predicted"/>
<keyword evidence="1" id="KW-0732">Signal</keyword>
<dbReference type="Proteomes" id="UP000307956">
    <property type="component" value="Unassembled WGS sequence"/>
</dbReference>
<feature type="domain" description="Ice-binding protein C-terminal" evidence="2">
    <location>
        <begin position="258"/>
        <end position="281"/>
    </location>
</feature>
<sequence length="284" mass="29583">MSMSPRPSFALIGAALLMSVSAGAGASQSWSFDLLDPTGSSSGTQLTYTQGGATLTARGYSSTGYPDNDNSNANRIETAYLNAGPGYPGVGITNNDAYGTWPGDTNENGGIWDIRELAIDNNERFDSILLDFSALNGSQGVKLDTLNVLGYTDSDFFVLAYTGGGTPSLVDQQYGSLAGWTLVGNYSNLANNSSASVDLNTSIYSSFWLIGAGGFEAGTGVTSGDKNGNGSWKAFKDSNYDYIKLANVTVTKKDGGNSVPEPGSLALAGLAFAGMLGLRRRKEA</sequence>
<evidence type="ECO:0000313" key="4">
    <source>
        <dbReference type="Proteomes" id="UP000307956"/>
    </source>
</evidence>
<evidence type="ECO:0000256" key="1">
    <source>
        <dbReference type="SAM" id="SignalP"/>
    </source>
</evidence>
<reference evidence="3 4" key="1">
    <citation type="submission" date="2019-04" db="EMBL/GenBank/DDBJ databases">
        <title>Azoarcus rhizosphaerae sp. nov. isolated from rhizosphere of Ficus religiosa.</title>
        <authorList>
            <person name="Lin S.-Y."/>
            <person name="Hameed A."/>
            <person name="Hsu Y.-H."/>
            <person name="Young C.-C."/>
        </authorList>
    </citation>
    <scope>NUCLEOTIDE SEQUENCE [LARGE SCALE GENOMIC DNA]</scope>
    <source>
        <strain evidence="3 4">CC-YHH848</strain>
    </source>
</reference>